<reference evidence="2" key="1">
    <citation type="submission" date="2018-01" db="EMBL/GenBank/DDBJ databases">
        <title>An insight into the sialome of Amazonian anophelines.</title>
        <authorList>
            <person name="Ribeiro J.M."/>
            <person name="Scarpassa V."/>
            <person name="Calvo E."/>
        </authorList>
    </citation>
    <scope>NUCLEOTIDE SEQUENCE</scope>
    <source>
        <tissue evidence="2">Salivary glands</tissue>
    </source>
</reference>
<sequence length="222" mass="24303">MKFRLIDAVVLHSVTLVVSSFGYSQDSFAQLNSVNHPCNAISLGGAFQILPAACVGHLARTPNRSTRASCSIDKIIIHPEYVFLSNNIAVVRLQCPRISLSPSLRIRNVTEGNVLTLMAKDGHQNHVVTPVQVASCSACQDEYEVFDCDRQLCVRLIGIYRSQLRNLDGLSGAPLYATDGQLAGMLSYGFIGAHLVAERLTFHEPFIRHSIEALDGGLRILK</sequence>
<dbReference type="InterPro" id="IPR009003">
    <property type="entry name" value="Peptidase_S1_PA"/>
</dbReference>
<dbReference type="Gene3D" id="2.40.10.10">
    <property type="entry name" value="Trypsin-like serine proteases"/>
    <property type="match status" value="1"/>
</dbReference>
<dbReference type="AlphaFoldDB" id="A0A2M3ZLY1"/>
<feature type="chain" id="PRO_5014882478" description="Trypsin-like serine protease" evidence="1">
    <location>
        <begin position="20"/>
        <end position="222"/>
    </location>
</feature>
<evidence type="ECO:0000313" key="2">
    <source>
        <dbReference type="EMBL" id="MBW29541.1"/>
    </source>
</evidence>
<name>A0A2M3ZLY1_9DIPT</name>
<dbReference type="InterPro" id="IPR043504">
    <property type="entry name" value="Peptidase_S1_PA_chymotrypsin"/>
</dbReference>
<feature type="signal peptide" evidence="1">
    <location>
        <begin position="1"/>
        <end position="19"/>
    </location>
</feature>
<dbReference type="EMBL" id="GGFM01008790">
    <property type="protein sequence ID" value="MBW29541.1"/>
    <property type="molecule type" value="Transcribed_RNA"/>
</dbReference>
<dbReference type="SUPFAM" id="SSF50494">
    <property type="entry name" value="Trypsin-like serine proteases"/>
    <property type="match status" value="1"/>
</dbReference>
<accession>A0A2M3ZLY1</accession>
<evidence type="ECO:0008006" key="3">
    <source>
        <dbReference type="Google" id="ProtNLM"/>
    </source>
</evidence>
<evidence type="ECO:0000256" key="1">
    <source>
        <dbReference type="SAM" id="SignalP"/>
    </source>
</evidence>
<protein>
    <recommendedName>
        <fullName evidence="3">Trypsin-like serine protease</fullName>
    </recommendedName>
</protein>
<keyword evidence="1" id="KW-0732">Signal</keyword>
<organism evidence="2">
    <name type="scientific">Anopheles braziliensis</name>
    <dbReference type="NCBI Taxonomy" id="58242"/>
    <lineage>
        <taxon>Eukaryota</taxon>
        <taxon>Metazoa</taxon>
        <taxon>Ecdysozoa</taxon>
        <taxon>Arthropoda</taxon>
        <taxon>Hexapoda</taxon>
        <taxon>Insecta</taxon>
        <taxon>Pterygota</taxon>
        <taxon>Neoptera</taxon>
        <taxon>Endopterygota</taxon>
        <taxon>Diptera</taxon>
        <taxon>Nematocera</taxon>
        <taxon>Culicoidea</taxon>
        <taxon>Culicidae</taxon>
        <taxon>Anophelinae</taxon>
        <taxon>Anopheles</taxon>
    </lineage>
</organism>
<proteinExistence type="predicted"/>